<feature type="compositionally biased region" description="Gly residues" evidence="2">
    <location>
        <begin position="419"/>
        <end position="428"/>
    </location>
</feature>
<organism evidence="3 4">
    <name type="scientific">Chrysochromulina tobinii</name>
    <dbReference type="NCBI Taxonomy" id="1460289"/>
    <lineage>
        <taxon>Eukaryota</taxon>
        <taxon>Haptista</taxon>
        <taxon>Haptophyta</taxon>
        <taxon>Prymnesiophyceae</taxon>
        <taxon>Prymnesiales</taxon>
        <taxon>Chrysochromulinaceae</taxon>
        <taxon>Chrysochromulina</taxon>
    </lineage>
</organism>
<keyword evidence="1" id="KW-0175">Coiled coil</keyword>
<dbReference type="Proteomes" id="UP000037460">
    <property type="component" value="Unassembled WGS sequence"/>
</dbReference>
<evidence type="ECO:0000256" key="1">
    <source>
        <dbReference type="SAM" id="Coils"/>
    </source>
</evidence>
<feature type="coiled-coil region" evidence="1">
    <location>
        <begin position="373"/>
        <end position="400"/>
    </location>
</feature>
<name>A0A0M0J6F4_9EUKA</name>
<evidence type="ECO:0000313" key="4">
    <source>
        <dbReference type="Proteomes" id="UP000037460"/>
    </source>
</evidence>
<comment type="caution">
    <text evidence="3">The sequence shown here is derived from an EMBL/GenBank/DDBJ whole genome shotgun (WGS) entry which is preliminary data.</text>
</comment>
<gene>
    <name evidence="3" type="ORF">Ctob_000676</name>
</gene>
<proteinExistence type="predicted"/>
<dbReference type="EMBL" id="JWZX01003317">
    <property type="protein sequence ID" value="KOO22015.1"/>
    <property type="molecule type" value="Genomic_DNA"/>
</dbReference>
<protein>
    <submittedName>
        <fullName evidence="3">Uncharacterized protein</fullName>
    </submittedName>
</protein>
<dbReference type="AlphaFoldDB" id="A0A0M0J6F4"/>
<evidence type="ECO:0000256" key="2">
    <source>
        <dbReference type="SAM" id="MobiDB-lite"/>
    </source>
</evidence>
<accession>A0A0M0J6F4</accession>
<evidence type="ECO:0000313" key="3">
    <source>
        <dbReference type="EMBL" id="KOO22015.1"/>
    </source>
</evidence>
<reference evidence="4" key="1">
    <citation type="journal article" date="2015" name="PLoS Genet.">
        <title>Genome Sequence and Transcriptome Analyses of Chrysochromulina tobin: Metabolic Tools for Enhanced Algal Fitness in the Prominent Order Prymnesiales (Haptophyceae).</title>
        <authorList>
            <person name="Hovde B.T."/>
            <person name="Deodato C.R."/>
            <person name="Hunsperger H.M."/>
            <person name="Ryken S.A."/>
            <person name="Yost W."/>
            <person name="Jha R.K."/>
            <person name="Patterson J."/>
            <person name="Monnat R.J. Jr."/>
            <person name="Barlow S.B."/>
            <person name="Starkenburg S.R."/>
            <person name="Cattolico R.A."/>
        </authorList>
    </citation>
    <scope>NUCLEOTIDE SEQUENCE</scope>
    <source>
        <strain evidence="4">CCMP291</strain>
    </source>
</reference>
<feature type="region of interest" description="Disordered" evidence="2">
    <location>
        <begin position="407"/>
        <end position="428"/>
    </location>
</feature>
<sequence>MLELRDLHKDDSDTEADSLVSSFSNALSVADEAGPSALTAPPAKVHELEVGAEKVRQELAVQQRMLAPTSCESVFATALHQALSDGGRQNLKSLQELREYAQREAEAHPERWTSPHAAREIDRIAAERIAAIQTATERVYTGMVRSAVPTHGTAALEAMAACRQLREVVVLPDDVVARLEEAYEQSAIVVLQAVLSMLNGHLKSALTPTSLLGAWDPRWLRGTLSAEYLHRLRQLVQVAERAVGLANVTKHRLAEATQLRTAVDDRLRAVNSLLRQAAEDGTYVSALRGRCRRVQLPQPEEWLRRDGTGGAGGSNGDRDSGETIALETIVAFAERFEQAAQHARDVHRRELDQLRSSWSTASSSAGAQILGEREQLHRRIASLEAANAQQSSEISRLTELLTAARVPFSPPHGHRTPGSPGGALGGGA</sequence>
<keyword evidence="4" id="KW-1185">Reference proteome</keyword>